<dbReference type="CDD" id="cd02137">
    <property type="entry name" value="MhqN-like"/>
    <property type="match status" value="1"/>
</dbReference>
<dbReference type="SUPFAM" id="SSF55469">
    <property type="entry name" value="FMN-dependent nitroreductase-like"/>
    <property type="match status" value="1"/>
</dbReference>
<dbReference type="RefSeq" id="WP_210044123.1">
    <property type="nucleotide sequence ID" value="NZ_JBHLVU010000009.1"/>
</dbReference>
<feature type="domain" description="Nitroreductase" evidence="3">
    <location>
        <begin position="15"/>
        <end position="191"/>
    </location>
</feature>
<keyword evidence="5" id="KW-1185">Reference proteome</keyword>
<sequence>METSIFKETDFFTVIRDRHAVRKYDPNVKIPVQELKEMLSQATLAPSGANVQPWRFLVIDDPALKEKLLPVAFNQEQTVTSAAMVVVLADLEAYKEVDKIYSQAVEAGYMTGETKDQLVTNLTNHYTKSSPDKTKSAFLIDAGLVSMQLMLVAKAHGYDTVPMAGYNAQQLKELFDIPDRYTDVMLIAVGKALEPAHPTVRLPVEDVTFWNGISK</sequence>
<evidence type="ECO:0000313" key="5">
    <source>
        <dbReference type="Proteomes" id="UP001519887"/>
    </source>
</evidence>
<organism evidence="4 5">
    <name type="scientific">Paenibacillus sepulcri</name>
    <dbReference type="NCBI Taxonomy" id="359917"/>
    <lineage>
        <taxon>Bacteria</taxon>
        <taxon>Bacillati</taxon>
        <taxon>Bacillota</taxon>
        <taxon>Bacilli</taxon>
        <taxon>Bacillales</taxon>
        <taxon>Paenibacillaceae</taxon>
        <taxon>Paenibacillus</taxon>
    </lineage>
</organism>
<evidence type="ECO:0000313" key="4">
    <source>
        <dbReference type="EMBL" id="MBW7457080.1"/>
    </source>
</evidence>
<keyword evidence="2" id="KW-0560">Oxidoreductase</keyword>
<reference evidence="4 5" key="1">
    <citation type="submission" date="2021-07" db="EMBL/GenBank/DDBJ databases">
        <title>Paenibacillus radiodurans sp. nov., isolated from the southeastern edge of Tengger Desert.</title>
        <authorList>
            <person name="Zhang G."/>
        </authorList>
    </citation>
    <scope>NUCLEOTIDE SEQUENCE [LARGE SCALE GENOMIC DNA]</scope>
    <source>
        <strain evidence="4 5">CCM 7311</strain>
    </source>
</reference>
<dbReference type="InterPro" id="IPR000415">
    <property type="entry name" value="Nitroreductase-like"/>
</dbReference>
<protein>
    <submittedName>
        <fullName evidence="4">Nitroreductase family protein</fullName>
    </submittedName>
</protein>
<dbReference type="PANTHER" id="PTHR43673:SF10">
    <property type="entry name" value="NADH DEHYDROGENASE_NAD(P)H NITROREDUCTASE XCC3605-RELATED"/>
    <property type="match status" value="1"/>
</dbReference>
<dbReference type="Proteomes" id="UP001519887">
    <property type="component" value="Unassembled WGS sequence"/>
</dbReference>
<accession>A0ABS7C831</accession>
<gene>
    <name evidence="4" type="ORF">K0U00_23875</name>
</gene>
<name>A0ABS7C831_9BACL</name>
<dbReference type="Pfam" id="PF00881">
    <property type="entry name" value="Nitroreductase"/>
    <property type="match status" value="1"/>
</dbReference>
<comment type="similarity">
    <text evidence="1">Belongs to the nitroreductase family.</text>
</comment>
<evidence type="ECO:0000259" key="3">
    <source>
        <dbReference type="Pfam" id="PF00881"/>
    </source>
</evidence>
<dbReference type="InterPro" id="IPR029479">
    <property type="entry name" value="Nitroreductase"/>
</dbReference>
<comment type="caution">
    <text evidence="4">The sequence shown here is derived from an EMBL/GenBank/DDBJ whole genome shotgun (WGS) entry which is preliminary data.</text>
</comment>
<dbReference type="EMBL" id="JAHZIK010000744">
    <property type="protein sequence ID" value="MBW7457080.1"/>
    <property type="molecule type" value="Genomic_DNA"/>
</dbReference>
<dbReference type="Gene3D" id="3.40.109.10">
    <property type="entry name" value="NADH Oxidase"/>
    <property type="match status" value="1"/>
</dbReference>
<dbReference type="PANTHER" id="PTHR43673">
    <property type="entry name" value="NAD(P)H NITROREDUCTASE YDGI-RELATED"/>
    <property type="match status" value="1"/>
</dbReference>
<evidence type="ECO:0000256" key="1">
    <source>
        <dbReference type="ARBA" id="ARBA00007118"/>
    </source>
</evidence>
<proteinExistence type="inferred from homology"/>
<evidence type="ECO:0000256" key="2">
    <source>
        <dbReference type="ARBA" id="ARBA00023002"/>
    </source>
</evidence>